<evidence type="ECO:0000313" key="5">
    <source>
        <dbReference type="Proteomes" id="UP001209694"/>
    </source>
</evidence>
<dbReference type="Pfam" id="PF13489">
    <property type="entry name" value="Methyltransf_23"/>
    <property type="match status" value="1"/>
</dbReference>
<dbReference type="SUPFAM" id="SSF53335">
    <property type="entry name" value="S-adenosyl-L-methionine-dependent methyltransferases"/>
    <property type="match status" value="1"/>
</dbReference>
<dbReference type="RefSeq" id="WP_135688746.1">
    <property type="nucleotide sequence ID" value="NZ_JAMQPS010000009.1"/>
</dbReference>
<dbReference type="PANTHER" id="PTHR43861">
    <property type="entry name" value="TRANS-ACONITATE 2-METHYLTRANSFERASE-RELATED"/>
    <property type="match status" value="1"/>
</dbReference>
<keyword evidence="2" id="KW-0808">Transferase</keyword>
<keyword evidence="4" id="KW-1185">Reference proteome</keyword>
<dbReference type="EMBL" id="RQGI01000023">
    <property type="protein sequence ID" value="TGL72674.1"/>
    <property type="molecule type" value="Genomic_DNA"/>
</dbReference>
<reference evidence="4" key="2">
    <citation type="journal article" date="2019" name="PLoS Negl. Trop. Dis.">
        <title>Revisiting the worldwide diversity of Leptospira species in the environment.</title>
        <authorList>
            <person name="Vincent A.T."/>
            <person name="Schiettekatte O."/>
            <person name="Bourhy P."/>
            <person name="Veyrier F.J."/>
            <person name="Picardeau M."/>
        </authorList>
    </citation>
    <scope>NUCLEOTIDE SEQUENCE [LARGE SCALE GENOMIC DNA]</scope>
    <source>
        <strain evidence="4">201702449</strain>
    </source>
</reference>
<evidence type="ECO:0000313" key="3">
    <source>
        <dbReference type="EMBL" id="TGL72674.1"/>
    </source>
</evidence>
<accession>A0AAW5V9T6</accession>
<feature type="domain" description="HNH nuclease" evidence="1">
    <location>
        <begin position="436"/>
        <end position="483"/>
    </location>
</feature>
<comment type="caution">
    <text evidence="2">The sequence shown here is derived from an EMBL/GenBank/DDBJ whole genome shotgun (WGS) entry which is preliminary data.</text>
</comment>
<dbReference type="Gene3D" id="3.40.50.150">
    <property type="entry name" value="Vaccinia Virus protein VP39"/>
    <property type="match status" value="1"/>
</dbReference>
<reference evidence="2" key="3">
    <citation type="submission" date="2022-06" db="EMBL/GenBank/DDBJ databases">
        <title>Leptospira isolates from biofilms formed at urban environments.</title>
        <authorList>
            <person name="Ribeiro P.S."/>
            <person name="Sousa T."/>
            <person name="Carvalho N."/>
            <person name="Aburjaile F."/>
            <person name="Neves F."/>
            <person name="Oliveira D."/>
            <person name="Blanco L."/>
            <person name="Lima J."/>
            <person name="Costa F."/>
            <person name="Brenig B."/>
            <person name="Soares S."/>
            <person name="Ramos R."/>
            <person name="Goes-Neto A."/>
            <person name="Matiuzzi M."/>
            <person name="Azevedo V."/>
            <person name="Ristow P."/>
        </authorList>
    </citation>
    <scope>NUCLEOTIDE SEQUENCE</scope>
    <source>
        <strain evidence="2">VSF7</strain>
    </source>
</reference>
<name>A0AAW5V9T6_9LEPT</name>
<dbReference type="Gene3D" id="1.10.30.50">
    <property type="match status" value="1"/>
</dbReference>
<evidence type="ECO:0000313" key="4">
    <source>
        <dbReference type="Proteomes" id="UP000297352"/>
    </source>
</evidence>
<proteinExistence type="predicted"/>
<evidence type="ECO:0000313" key="2">
    <source>
        <dbReference type="EMBL" id="MCW7517088.1"/>
    </source>
</evidence>
<dbReference type="InterPro" id="IPR029063">
    <property type="entry name" value="SAM-dependent_MTases_sf"/>
</dbReference>
<dbReference type="EMBL" id="JAMQQD010000010">
    <property type="protein sequence ID" value="MCW7517088.1"/>
    <property type="molecule type" value="Genomic_DNA"/>
</dbReference>
<dbReference type="Proteomes" id="UP000297352">
    <property type="component" value="Unassembled WGS sequence"/>
</dbReference>
<dbReference type="CDD" id="cd02440">
    <property type="entry name" value="AdoMet_MTases"/>
    <property type="match status" value="1"/>
</dbReference>
<dbReference type="GO" id="GO:0008168">
    <property type="term" value="F:methyltransferase activity"/>
    <property type="evidence" value="ECO:0007669"/>
    <property type="project" value="UniProtKB-KW"/>
</dbReference>
<reference evidence="3" key="1">
    <citation type="submission" date="2018-10" db="EMBL/GenBank/DDBJ databases">
        <authorList>
            <person name="Vincent A.T."/>
            <person name="Schiettekatte O."/>
            <person name="Bourhy P."/>
            <person name="Veyrier F.J."/>
            <person name="Picardeau M."/>
        </authorList>
    </citation>
    <scope>NUCLEOTIDE SEQUENCE</scope>
    <source>
        <strain evidence="3">201702449</strain>
    </source>
</reference>
<evidence type="ECO:0000259" key="1">
    <source>
        <dbReference type="Pfam" id="PF13395"/>
    </source>
</evidence>
<keyword evidence="2" id="KW-0489">Methyltransferase</keyword>
<protein>
    <submittedName>
        <fullName evidence="2">Methyltransferase domain-containing protein</fullName>
    </submittedName>
</protein>
<dbReference type="InterPro" id="IPR003615">
    <property type="entry name" value="HNH_nuc"/>
</dbReference>
<gene>
    <name evidence="3" type="ORF">EHQ60_07210</name>
    <name evidence="2" type="ORF">ND810_18120</name>
</gene>
<dbReference type="Proteomes" id="UP001209694">
    <property type="component" value="Unassembled WGS sequence"/>
</dbReference>
<dbReference type="AlphaFoldDB" id="A0AAW5V9T6"/>
<dbReference type="Pfam" id="PF13395">
    <property type="entry name" value="HNH_4"/>
    <property type="match status" value="1"/>
</dbReference>
<dbReference type="GO" id="GO:0032259">
    <property type="term" value="P:methylation"/>
    <property type="evidence" value="ECO:0007669"/>
    <property type="project" value="UniProtKB-KW"/>
</dbReference>
<organism evidence="2 5">
    <name type="scientific">Leptospira levettii</name>
    <dbReference type="NCBI Taxonomy" id="2023178"/>
    <lineage>
        <taxon>Bacteria</taxon>
        <taxon>Pseudomonadati</taxon>
        <taxon>Spirochaetota</taxon>
        <taxon>Spirochaetia</taxon>
        <taxon>Leptospirales</taxon>
        <taxon>Leptospiraceae</taxon>
        <taxon>Leptospira</taxon>
    </lineage>
</organism>
<sequence>MDKQTIDAYDRLTDTYFERQERFHHSYISEIEYYLKESGVTQASVLDIGTGSGKFVEQLNSNGWNAIGIEPSSQILDRISRSHPHRSPKIQIGSLPHLPIFSESFHLISAFAVLQHIPKSELFLSLFNIKQNLKVGGYFVFSLPDTRTDLDNDSRDKDGRLHCLYHVKEITLILEQLGFQVIKELQFTDSEGRGWSWTFCIVKLEHKQSLPLDTIDSILNRERKTATYKPALLRALCDIALENQNVVEYESDHVFIPIRLVAEKWVVYFWNLFSAPIYLPQVSSDKLEKPSSLRKMFASLQSKLNTLDDFLEKQALFHSGNLIDMDLQKEMNLFLGQWEQTIIKGPIQYSSNGDIFRYDPKRQMVSIPSTIWREFVLLESWIRDAVILRWAEEIERLSRKSVRTGQAIDYLIMGQNLERKQNQVRSLFLEKTVLTCIWTGKSLNASNLDIDHGIPYAYWKNNFLWNLFPADAKSNRKKSDKIPSAELILKRELSIRDHWKYVFQLRPNQFIFELKNFLGKYYEAKDWDKTLFSMFQESAETIASRRGALRWEGE</sequence>